<dbReference type="OrthoDB" id="3729499at2759"/>
<accession>A0A0F7ZFI0</accession>
<evidence type="ECO:0000313" key="1">
    <source>
        <dbReference type="EMBL" id="KJZ69176.1"/>
    </source>
</evidence>
<dbReference type="Proteomes" id="UP000054481">
    <property type="component" value="Unassembled WGS sequence"/>
</dbReference>
<keyword evidence="2" id="KW-1185">Reference proteome</keyword>
<dbReference type="EMBL" id="KQ030752">
    <property type="protein sequence ID" value="KJZ69176.1"/>
    <property type="molecule type" value="Genomic_DNA"/>
</dbReference>
<name>A0A0F7ZFI0_9HYPO</name>
<proteinExistence type="predicted"/>
<organism evidence="1 2">
    <name type="scientific">Hirsutella minnesotensis 3608</name>
    <dbReference type="NCBI Taxonomy" id="1043627"/>
    <lineage>
        <taxon>Eukaryota</taxon>
        <taxon>Fungi</taxon>
        <taxon>Dikarya</taxon>
        <taxon>Ascomycota</taxon>
        <taxon>Pezizomycotina</taxon>
        <taxon>Sordariomycetes</taxon>
        <taxon>Hypocreomycetidae</taxon>
        <taxon>Hypocreales</taxon>
        <taxon>Ophiocordycipitaceae</taxon>
        <taxon>Hirsutella</taxon>
    </lineage>
</organism>
<reference evidence="1 2" key="1">
    <citation type="journal article" date="2014" name="Genome Biol. Evol.">
        <title>Comparative genomics and transcriptomics analyses reveal divergent lifestyle features of nematode endoparasitic fungus Hirsutella minnesotensis.</title>
        <authorList>
            <person name="Lai Y."/>
            <person name="Liu K."/>
            <person name="Zhang X."/>
            <person name="Zhang X."/>
            <person name="Li K."/>
            <person name="Wang N."/>
            <person name="Shu C."/>
            <person name="Wu Y."/>
            <person name="Wang C."/>
            <person name="Bushley K.E."/>
            <person name="Xiang M."/>
            <person name="Liu X."/>
        </authorList>
    </citation>
    <scope>NUCLEOTIDE SEQUENCE [LARGE SCALE GENOMIC DNA]</scope>
    <source>
        <strain evidence="1 2">3608</strain>
    </source>
</reference>
<gene>
    <name evidence="1" type="ORF">HIM_11429</name>
</gene>
<evidence type="ECO:0000313" key="2">
    <source>
        <dbReference type="Proteomes" id="UP000054481"/>
    </source>
</evidence>
<protein>
    <submittedName>
        <fullName evidence="1">Uncharacterized protein</fullName>
    </submittedName>
</protein>
<sequence>MDAREYLQEVLSLYNSFDAEVFLRAENAPVGNALEALKKLRLELEVLELLKPALNAMSPDFTVFEPHILVRLKRFLPYVFETRNDPKTEALRKLDCTSIKICGLCLTQKALRDLKPEQLDVLIRRTEIASRHLLYVIAGNDDIDKVVRLCNVEGEDYEQFMSDHKKTRRLGKGSGELAVQYSLAGKPCWCFTGVSQRAIHNSFAIPTARAVRDITTFLPVDDRFDCIIRMTIGFDTELIRTLFGHQVSQPITAEPFLLERAVRSQIGAVFGSIVLRGIITSHAWTQEIQDGLEIETSCAKANVYPGSCLIITFRVGWRECLQIVQMLYR</sequence>
<dbReference type="AlphaFoldDB" id="A0A0F7ZFI0"/>